<dbReference type="RefSeq" id="XP_005462939.1">
    <property type="nucleotide sequence ID" value="XM_005462882.4"/>
</dbReference>
<dbReference type="RefSeq" id="XP_005462940.1">
    <property type="nucleotide sequence ID" value="XM_005462883.4"/>
</dbReference>
<dbReference type="OMA" id="WNWVKQL"/>
<keyword evidence="7" id="KW-0804">Transcription</keyword>
<dbReference type="InParanoid" id="A0A669BLU9"/>
<dbReference type="InterPro" id="IPR051066">
    <property type="entry name" value="Trans_reg/Corepressor"/>
</dbReference>
<evidence type="ECO:0000256" key="8">
    <source>
        <dbReference type="ARBA" id="ARBA00023242"/>
    </source>
</evidence>
<feature type="compositionally biased region" description="Polar residues" evidence="10">
    <location>
        <begin position="786"/>
        <end position="800"/>
    </location>
</feature>
<dbReference type="PANTHER" id="PTHR16089">
    <property type="entry name" value="REST COREPRESSOR COREST PROTEIN-RELATED"/>
    <property type="match status" value="1"/>
</dbReference>
<evidence type="ECO:0000313" key="15">
    <source>
        <dbReference type="Proteomes" id="UP000005207"/>
    </source>
</evidence>
<dbReference type="InterPro" id="IPR001005">
    <property type="entry name" value="SANT/Myb"/>
</dbReference>
<dbReference type="Gene3D" id="1.10.10.60">
    <property type="entry name" value="Homeodomain-like"/>
    <property type="match status" value="1"/>
</dbReference>
<feature type="compositionally biased region" description="Polar residues" evidence="10">
    <location>
        <begin position="337"/>
        <end position="364"/>
    </location>
</feature>
<feature type="compositionally biased region" description="Pro residues" evidence="10">
    <location>
        <begin position="70"/>
        <end position="80"/>
    </location>
</feature>
<dbReference type="GeneTree" id="ENSGT00940000160303"/>
<gene>
    <name evidence="14" type="primary">LOC102079174</name>
</gene>
<dbReference type="PROSITE" id="PS51293">
    <property type="entry name" value="SANT"/>
    <property type="match status" value="1"/>
</dbReference>
<evidence type="ECO:0000259" key="11">
    <source>
        <dbReference type="PROSITE" id="PS50157"/>
    </source>
</evidence>
<evidence type="ECO:0000256" key="2">
    <source>
        <dbReference type="ARBA" id="ARBA00022723"/>
    </source>
</evidence>
<dbReference type="GO" id="GO:0006357">
    <property type="term" value="P:regulation of transcription by RNA polymerase II"/>
    <property type="evidence" value="ECO:0007669"/>
    <property type="project" value="TreeGrafter"/>
</dbReference>
<evidence type="ECO:0000259" key="12">
    <source>
        <dbReference type="PROSITE" id="PS51156"/>
    </source>
</evidence>
<sequence>MSDCWTYSSSSTPPITYHPSQTPPSLSSLHSFRNHGNPPHAKVTSPHLFPQQQGSSSPFFHQPQISSPQTPSPHLPPPQLTSPQFAYPPVTSPHLIPHAQVTSPHPEQQPLITSPHLLSPAQHALYPELQPQISSPHLFSSSQNNFFCQNPDPDLDHSDWAKCESNSELSCLLNGNSFSYQNQTSAHLDFQNQNQFSSGLPQHGDSLENTHRSYDAQTLLFSGVCTHSDTSNLGEDSWRHLEPTVSQLQCTALDSISAGAHQAAPSPHRLSVGGWSATELNPAEDFSSTQFFQDGYLNAPQPFCSPTTPGPSPHYPQTPAVSSPSPQMHPRTERTGFHTQINSDQTSDPSQYHQHQTSQRLLSSQTEQMQNLTGLLHTAGTSETSLSTPRRGQHVRSAAQSMSLSTGLNWTEECGGGKGGGKGGDDSHADWNWMQTEHTAESLDTRLLCMVCKRDFRSLPALNGHMRSHSGFRSSTSLKKDCPSSVQRPFTMVLPVSVPVKSRNVSKASRGGQTRSSRLPPATGSTALFRSLMRPQDEEDVAKGIKDGEKRVASAPNKGTRHYTPPPMLCPQRAGPGLYCSLTTRRQQRAQTVQLHNGASDLGAKETAFPPPGTLTSGIVKPQINLGRGFQAEIPPLQDQKYAHSDSHNALLQWTPWDDLERPVNQHRVEALLMMARSSVVPGGGASAEYTLQVLSQCKGDFLLTVEKLLSAPETNNHRHHTGVSWSAAEKRSLVKSLQLHQKDFSSIQKTVQTKSLSECVEFYYLWKKKLSLSTKTSTSLTVSLPNTNGQRSSRSQAAS</sequence>
<evidence type="ECO:0000256" key="4">
    <source>
        <dbReference type="ARBA" id="ARBA00022833"/>
    </source>
</evidence>
<dbReference type="Pfam" id="PF01448">
    <property type="entry name" value="ELM2"/>
    <property type="match status" value="1"/>
</dbReference>
<feature type="compositionally biased region" description="Polar residues" evidence="10">
    <location>
        <begin position="503"/>
        <end position="528"/>
    </location>
</feature>
<dbReference type="AlphaFoldDB" id="A0A669BLU9"/>
<dbReference type="SMART" id="SM01189">
    <property type="entry name" value="ELM2"/>
    <property type="match status" value="1"/>
</dbReference>
<evidence type="ECO:0000256" key="5">
    <source>
        <dbReference type="ARBA" id="ARBA00023015"/>
    </source>
</evidence>
<dbReference type="GO" id="GO:0008270">
    <property type="term" value="F:zinc ion binding"/>
    <property type="evidence" value="ECO:0007669"/>
    <property type="project" value="UniProtKB-KW"/>
</dbReference>
<feature type="domain" description="C2H2-type" evidence="11">
    <location>
        <begin position="447"/>
        <end position="474"/>
    </location>
</feature>
<reference evidence="14" key="3">
    <citation type="submission" date="2025-09" db="UniProtKB">
        <authorList>
            <consortium name="Ensembl"/>
        </authorList>
    </citation>
    <scope>IDENTIFICATION</scope>
</reference>
<dbReference type="InterPro" id="IPR017884">
    <property type="entry name" value="SANT_dom"/>
</dbReference>
<feature type="region of interest" description="Disordered" evidence="10">
    <location>
        <begin position="1"/>
        <end position="113"/>
    </location>
</feature>
<dbReference type="InterPro" id="IPR013087">
    <property type="entry name" value="Znf_C2H2_type"/>
</dbReference>
<feature type="region of interest" description="Disordered" evidence="10">
    <location>
        <begin position="380"/>
        <end position="430"/>
    </location>
</feature>
<dbReference type="GO" id="GO:0003677">
    <property type="term" value="F:DNA binding"/>
    <property type="evidence" value="ECO:0007669"/>
    <property type="project" value="UniProtKB-KW"/>
</dbReference>
<dbReference type="Ensembl" id="ENSONIT00000038349.1">
    <property type="protein sequence ID" value="ENSONIP00000036352.1"/>
    <property type="gene ID" value="ENSONIG00000027903.1"/>
</dbReference>
<dbReference type="PROSITE" id="PS50157">
    <property type="entry name" value="ZINC_FINGER_C2H2_2"/>
    <property type="match status" value="1"/>
</dbReference>
<feature type="compositionally biased region" description="Low complexity" evidence="10">
    <location>
        <begin position="1"/>
        <end position="20"/>
    </location>
</feature>
<dbReference type="GO" id="GO:0003714">
    <property type="term" value="F:transcription corepressor activity"/>
    <property type="evidence" value="ECO:0007669"/>
    <property type="project" value="TreeGrafter"/>
</dbReference>
<dbReference type="GO" id="GO:0000118">
    <property type="term" value="C:histone deacetylase complex"/>
    <property type="evidence" value="ECO:0007669"/>
    <property type="project" value="TreeGrafter"/>
</dbReference>
<feature type="domain" description="ELM2" evidence="12">
    <location>
        <begin position="622"/>
        <end position="713"/>
    </location>
</feature>
<keyword evidence="4" id="KW-0862">Zinc</keyword>
<feature type="compositionally biased region" description="Polar residues" evidence="10">
    <location>
        <begin position="50"/>
        <end position="59"/>
    </location>
</feature>
<feature type="region of interest" description="Disordered" evidence="10">
    <location>
        <begin position="503"/>
        <end position="536"/>
    </location>
</feature>
<reference evidence="14" key="2">
    <citation type="submission" date="2025-08" db="UniProtKB">
        <authorList>
            <consortium name="Ensembl"/>
        </authorList>
    </citation>
    <scope>IDENTIFICATION</scope>
</reference>
<evidence type="ECO:0000256" key="1">
    <source>
        <dbReference type="ARBA" id="ARBA00004123"/>
    </source>
</evidence>
<dbReference type="GeneID" id="102079174"/>
<dbReference type="InterPro" id="IPR000949">
    <property type="entry name" value="ELM2_dom"/>
</dbReference>
<dbReference type="PANTHER" id="PTHR16089:SF19">
    <property type="entry name" value="TRANSCRIPTIONAL-REGULATING FACTOR 1"/>
    <property type="match status" value="1"/>
</dbReference>
<dbReference type="SMART" id="SM00717">
    <property type="entry name" value="SANT"/>
    <property type="match status" value="1"/>
</dbReference>
<evidence type="ECO:0000256" key="10">
    <source>
        <dbReference type="SAM" id="MobiDB-lite"/>
    </source>
</evidence>
<evidence type="ECO:0000259" key="13">
    <source>
        <dbReference type="PROSITE" id="PS51293"/>
    </source>
</evidence>
<accession>A0A669BLU9</accession>
<dbReference type="Proteomes" id="UP000005207">
    <property type="component" value="Linkage group LG23"/>
</dbReference>
<dbReference type="FunFam" id="1.10.10.60:FF:000012">
    <property type="entry name" value="Metastasis-associated 1 family, member 3"/>
    <property type="match status" value="1"/>
</dbReference>
<feature type="compositionally biased region" description="Polar residues" evidence="10">
    <location>
        <begin position="398"/>
        <end position="409"/>
    </location>
</feature>
<dbReference type="InterPro" id="IPR009057">
    <property type="entry name" value="Homeodomain-like_sf"/>
</dbReference>
<keyword evidence="2" id="KW-0479">Metal-binding</keyword>
<dbReference type="PROSITE" id="PS00028">
    <property type="entry name" value="ZINC_FINGER_C2H2_1"/>
    <property type="match status" value="1"/>
</dbReference>
<keyword evidence="5" id="KW-0805">Transcription regulation</keyword>
<evidence type="ECO:0000256" key="9">
    <source>
        <dbReference type="PROSITE-ProRule" id="PRU00042"/>
    </source>
</evidence>
<protein>
    <submittedName>
        <fullName evidence="14">Transcriptional-regulating factor 1</fullName>
    </submittedName>
</protein>
<keyword evidence="3 9" id="KW-0863">Zinc-finger</keyword>
<evidence type="ECO:0000256" key="6">
    <source>
        <dbReference type="ARBA" id="ARBA00023125"/>
    </source>
</evidence>
<comment type="subcellular location">
    <subcellularLocation>
        <location evidence="1">Nucleus</location>
    </subcellularLocation>
</comment>
<dbReference type="OrthoDB" id="10258692at2759"/>
<feature type="compositionally biased region" description="Polar residues" evidence="10">
    <location>
        <begin position="380"/>
        <end position="390"/>
    </location>
</feature>
<proteinExistence type="predicted"/>
<reference evidence="15" key="1">
    <citation type="submission" date="2012-01" db="EMBL/GenBank/DDBJ databases">
        <title>The Genome Sequence of Oreochromis niloticus (Nile Tilapia).</title>
        <authorList>
            <consortium name="Broad Institute Genome Assembly Team"/>
            <consortium name="Broad Institute Sequencing Platform"/>
            <person name="Di Palma F."/>
            <person name="Johnson J."/>
            <person name="Lander E.S."/>
            <person name="Lindblad-Toh K."/>
        </authorList>
    </citation>
    <scope>NUCLEOTIDE SEQUENCE [LARGE SCALE GENOMIC DNA]</scope>
</reference>
<evidence type="ECO:0000256" key="7">
    <source>
        <dbReference type="ARBA" id="ARBA00023163"/>
    </source>
</evidence>
<dbReference type="KEGG" id="onl:102079174"/>
<evidence type="ECO:0000313" key="14">
    <source>
        <dbReference type="Ensembl" id="ENSONIP00000036352.1"/>
    </source>
</evidence>
<evidence type="ECO:0000256" key="3">
    <source>
        <dbReference type="ARBA" id="ARBA00022771"/>
    </source>
</evidence>
<dbReference type="GO" id="GO:0005667">
    <property type="term" value="C:transcription regulator complex"/>
    <property type="evidence" value="ECO:0007669"/>
    <property type="project" value="TreeGrafter"/>
</dbReference>
<name>A0A669BLU9_ORENI</name>
<organism evidence="14 15">
    <name type="scientific">Oreochromis niloticus</name>
    <name type="common">Nile tilapia</name>
    <name type="synonym">Tilapia nilotica</name>
    <dbReference type="NCBI Taxonomy" id="8128"/>
    <lineage>
        <taxon>Eukaryota</taxon>
        <taxon>Metazoa</taxon>
        <taxon>Chordata</taxon>
        <taxon>Craniata</taxon>
        <taxon>Vertebrata</taxon>
        <taxon>Euteleostomi</taxon>
        <taxon>Actinopterygii</taxon>
        <taxon>Neopterygii</taxon>
        <taxon>Teleostei</taxon>
        <taxon>Neoteleostei</taxon>
        <taxon>Acanthomorphata</taxon>
        <taxon>Ovalentaria</taxon>
        <taxon>Cichlomorphae</taxon>
        <taxon>Cichliformes</taxon>
        <taxon>Cichlidae</taxon>
        <taxon>African cichlids</taxon>
        <taxon>Pseudocrenilabrinae</taxon>
        <taxon>Oreochromini</taxon>
        <taxon>Oreochromis</taxon>
    </lineage>
</organism>
<feature type="domain" description="SANT" evidence="13">
    <location>
        <begin position="721"/>
        <end position="772"/>
    </location>
</feature>
<feature type="region of interest" description="Disordered" evidence="10">
    <location>
        <begin position="297"/>
        <end position="364"/>
    </location>
</feature>
<feature type="region of interest" description="Disordered" evidence="10">
    <location>
        <begin position="781"/>
        <end position="800"/>
    </location>
</feature>
<keyword evidence="6" id="KW-0238">DNA-binding</keyword>
<dbReference type="PROSITE" id="PS51156">
    <property type="entry name" value="ELM2"/>
    <property type="match status" value="1"/>
</dbReference>
<feature type="compositionally biased region" description="Polar residues" evidence="10">
    <location>
        <begin position="100"/>
        <end position="112"/>
    </location>
</feature>
<dbReference type="SUPFAM" id="SSF46689">
    <property type="entry name" value="Homeodomain-like"/>
    <property type="match status" value="1"/>
</dbReference>
<keyword evidence="8" id="KW-0539">Nucleus</keyword>
<keyword evidence="15" id="KW-1185">Reference proteome</keyword>
<feature type="region of interest" description="Disordered" evidence="10">
    <location>
        <begin position="549"/>
        <end position="570"/>
    </location>
</feature>